<feature type="transmembrane region" description="Helical" evidence="1">
    <location>
        <begin position="307"/>
        <end position="328"/>
    </location>
</feature>
<proteinExistence type="predicted"/>
<feature type="transmembrane region" description="Helical" evidence="1">
    <location>
        <begin position="216"/>
        <end position="238"/>
    </location>
</feature>
<keyword evidence="1" id="KW-1133">Transmembrane helix</keyword>
<feature type="transmembrane region" description="Helical" evidence="1">
    <location>
        <begin position="250"/>
        <end position="269"/>
    </location>
</feature>
<dbReference type="PANTHER" id="PTHR34289">
    <property type="entry name" value="PROTEIN, PUTATIVE (DUF819)-RELATED"/>
    <property type="match status" value="1"/>
</dbReference>
<evidence type="ECO:0000256" key="1">
    <source>
        <dbReference type="SAM" id="Phobius"/>
    </source>
</evidence>
<feature type="transmembrane region" description="Helical" evidence="1">
    <location>
        <begin position="34"/>
        <end position="53"/>
    </location>
</feature>
<feature type="transmembrane region" description="Helical" evidence="1">
    <location>
        <begin position="6"/>
        <end position="27"/>
    </location>
</feature>
<name>A0A7W2AGW5_9BACL</name>
<dbReference type="Pfam" id="PF05684">
    <property type="entry name" value="DUF819"/>
    <property type="match status" value="1"/>
</dbReference>
<feature type="transmembrane region" description="Helical" evidence="1">
    <location>
        <begin position="169"/>
        <end position="189"/>
    </location>
</feature>
<comment type="caution">
    <text evidence="2">The sequence shown here is derived from an EMBL/GenBank/DDBJ whole genome shotgun (WGS) entry which is preliminary data.</text>
</comment>
<feature type="transmembrane region" description="Helical" evidence="1">
    <location>
        <begin position="102"/>
        <end position="123"/>
    </location>
</feature>
<accession>A0A7W2AGW5</accession>
<gene>
    <name evidence="2" type="ORF">H1164_06690</name>
</gene>
<evidence type="ECO:0000313" key="2">
    <source>
        <dbReference type="EMBL" id="MBA4542592.1"/>
    </source>
</evidence>
<protein>
    <submittedName>
        <fullName evidence="2">DUF819 family protein</fullName>
    </submittedName>
</protein>
<dbReference type="PANTHER" id="PTHR34289:SF8">
    <property type="entry name" value="DUF819 DOMAIN-CONTAINING PROTEIN"/>
    <property type="match status" value="1"/>
</dbReference>
<dbReference type="OrthoDB" id="653763at2"/>
<feature type="transmembrane region" description="Helical" evidence="1">
    <location>
        <begin position="73"/>
        <end position="90"/>
    </location>
</feature>
<dbReference type="Proteomes" id="UP000530514">
    <property type="component" value="Unassembled WGS sequence"/>
</dbReference>
<reference evidence="2 3" key="1">
    <citation type="submission" date="2020-07" db="EMBL/GenBank/DDBJ databases">
        <authorList>
            <person name="Feng H."/>
        </authorList>
    </citation>
    <scope>NUCLEOTIDE SEQUENCE [LARGE SCALE GENOMIC DNA]</scope>
    <source>
        <strain evidence="3">s-11</strain>
    </source>
</reference>
<keyword evidence="1" id="KW-0472">Membrane</keyword>
<keyword evidence="1" id="KW-0812">Transmembrane</keyword>
<sequence length="392" mass="41795">MTKTALIMNPAGVAAVLAVLIAISFWLDRCFRFFSYLGTAILVISGGAILVNLGIIPPSIAQNPDDLNPVYEFANDYCVPLSIVLLLLSADLKSLRHMGKPALISFALASLGTAVGAIIGVWVTADGIGAEAWKIAGQFCASYIGGGVNYAAVGAAFHTSQSMYATGAAADNIMTNLWMVATAILPSLLRKYYSSVYQPGRHVEKAEEDYQKKKEISIYDMVILAAVAFVVVAVSDWLAPIINKGIGFEIPSVIWYTTFAILITLFTPMNRVNGGAEWGNFLLHFFFATMGAGTILSTLVDKGPVVFLFLVILVGIHAFIVFGFGKWFKIDVEVLAVASQATVGGPSTALALASSKRWVSLITPGVLMGLLGYAIGNYAGIAVGNWVKLLLH</sequence>
<feature type="transmembrane region" description="Helical" evidence="1">
    <location>
        <begin position="281"/>
        <end position="300"/>
    </location>
</feature>
<organism evidence="2 3">
    <name type="scientific">Thermoactinomyces daqus</name>
    <dbReference type="NCBI Taxonomy" id="1329516"/>
    <lineage>
        <taxon>Bacteria</taxon>
        <taxon>Bacillati</taxon>
        <taxon>Bacillota</taxon>
        <taxon>Bacilli</taxon>
        <taxon>Bacillales</taxon>
        <taxon>Thermoactinomycetaceae</taxon>
        <taxon>Thermoactinomyces</taxon>
    </lineage>
</organism>
<keyword evidence="3" id="KW-1185">Reference proteome</keyword>
<dbReference type="RefSeq" id="WP_033100202.1">
    <property type="nucleotide sequence ID" value="NZ_JACEIP010000007.1"/>
</dbReference>
<feature type="transmembrane region" description="Helical" evidence="1">
    <location>
        <begin position="135"/>
        <end position="157"/>
    </location>
</feature>
<evidence type="ECO:0000313" key="3">
    <source>
        <dbReference type="Proteomes" id="UP000530514"/>
    </source>
</evidence>
<dbReference type="AlphaFoldDB" id="A0A7W2AGW5"/>
<feature type="transmembrane region" description="Helical" evidence="1">
    <location>
        <begin position="365"/>
        <end position="387"/>
    </location>
</feature>
<dbReference type="InterPro" id="IPR008537">
    <property type="entry name" value="DUF819"/>
</dbReference>
<dbReference type="EMBL" id="JACEIP010000007">
    <property type="protein sequence ID" value="MBA4542592.1"/>
    <property type="molecule type" value="Genomic_DNA"/>
</dbReference>